<dbReference type="AlphaFoldDB" id="A0A9N9IAD0"/>
<proteinExistence type="predicted"/>
<feature type="non-terminal residue" evidence="1">
    <location>
        <position position="50"/>
    </location>
</feature>
<sequence>GEDYKNQLELWISGTNKIPSWISSTKKTIDFAVKLSQTSLRDFLKEGLDK</sequence>
<accession>A0A9N9IAD0</accession>
<organism evidence="1 2">
    <name type="scientific">Funneliformis mosseae</name>
    <name type="common">Endomycorrhizal fungus</name>
    <name type="synonym">Glomus mosseae</name>
    <dbReference type="NCBI Taxonomy" id="27381"/>
    <lineage>
        <taxon>Eukaryota</taxon>
        <taxon>Fungi</taxon>
        <taxon>Fungi incertae sedis</taxon>
        <taxon>Mucoromycota</taxon>
        <taxon>Glomeromycotina</taxon>
        <taxon>Glomeromycetes</taxon>
        <taxon>Glomerales</taxon>
        <taxon>Glomeraceae</taxon>
        <taxon>Funneliformis</taxon>
    </lineage>
</organism>
<gene>
    <name evidence="1" type="ORF">FMOSSE_LOCUS15516</name>
</gene>
<dbReference type="EMBL" id="CAJVPP010016025">
    <property type="protein sequence ID" value="CAG8728439.1"/>
    <property type="molecule type" value="Genomic_DNA"/>
</dbReference>
<keyword evidence="2" id="KW-1185">Reference proteome</keyword>
<comment type="caution">
    <text evidence="1">The sequence shown here is derived from an EMBL/GenBank/DDBJ whole genome shotgun (WGS) entry which is preliminary data.</text>
</comment>
<dbReference type="Proteomes" id="UP000789375">
    <property type="component" value="Unassembled WGS sequence"/>
</dbReference>
<feature type="non-terminal residue" evidence="1">
    <location>
        <position position="1"/>
    </location>
</feature>
<evidence type="ECO:0000313" key="2">
    <source>
        <dbReference type="Proteomes" id="UP000789375"/>
    </source>
</evidence>
<protein>
    <submittedName>
        <fullName evidence="1">9329_t:CDS:1</fullName>
    </submittedName>
</protein>
<evidence type="ECO:0000313" key="1">
    <source>
        <dbReference type="EMBL" id="CAG8728439.1"/>
    </source>
</evidence>
<name>A0A9N9IAD0_FUNMO</name>
<reference evidence="1" key="1">
    <citation type="submission" date="2021-06" db="EMBL/GenBank/DDBJ databases">
        <authorList>
            <person name="Kallberg Y."/>
            <person name="Tangrot J."/>
            <person name="Rosling A."/>
        </authorList>
    </citation>
    <scope>NUCLEOTIDE SEQUENCE</scope>
    <source>
        <strain evidence="1">87-6 pot B 2015</strain>
    </source>
</reference>